<organism evidence="2 3">
    <name type="scientific">Methylobacterium iners</name>
    <dbReference type="NCBI Taxonomy" id="418707"/>
    <lineage>
        <taxon>Bacteria</taxon>
        <taxon>Pseudomonadati</taxon>
        <taxon>Pseudomonadota</taxon>
        <taxon>Alphaproteobacteria</taxon>
        <taxon>Hyphomicrobiales</taxon>
        <taxon>Methylobacteriaceae</taxon>
        <taxon>Methylobacterium</taxon>
    </lineage>
</organism>
<dbReference type="Proteomes" id="UP001055125">
    <property type="component" value="Unassembled WGS sequence"/>
</dbReference>
<gene>
    <name evidence="2" type="ORF">OCOJLMKI_3830</name>
</gene>
<reference evidence="2" key="1">
    <citation type="journal article" date="2021" name="Front. Microbiol.">
        <title>Comprehensive Comparative Genomics and Phenotyping of Methylobacterium Species.</title>
        <authorList>
            <person name="Alessa O."/>
            <person name="Ogura Y."/>
            <person name="Fujitani Y."/>
            <person name="Takami H."/>
            <person name="Hayashi T."/>
            <person name="Sahin N."/>
            <person name="Tani A."/>
        </authorList>
    </citation>
    <scope>NUCLEOTIDE SEQUENCE</scope>
    <source>
        <strain evidence="2">DSM 19015</strain>
    </source>
</reference>
<name>A0ABQ4S2H5_9HYPH</name>
<dbReference type="RefSeq" id="WP_238245702.1">
    <property type="nucleotide sequence ID" value="NZ_BPQP01000064.1"/>
</dbReference>
<protein>
    <recommendedName>
        <fullName evidence="1">DUF6894 domain-containing protein</fullName>
    </recommendedName>
</protein>
<evidence type="ECO:0000259" key="1">
    <source>
        <dbReference type="Pfam" id="PF21834"/>
    </source>
</evidence>
<proteinExistence type="predicted"/>
<reference evidence="2" key="2">
    <citation type="submission" date="2021-08" db="EMBL/GenBank/DDBJ databases">
        <authorList>
            <person name="Tani A."/>
            <person name="Ola A."/>
            <person name="Ogura Y."/>
            <person name="Katsura K."/>
            <person name="Hayashi T."/>
        </authorList>
    </citation>
    <scope>NUCLEOTIDE SEQUENCE</scope>
    <source>
        <strain evidence="2">DSM 19015</strain>
    </source>
</reference>
<evidence type="ECO:0000313" key="2">
    <source>
        <dbReference type="EMBL" id="GJD96607.1"/>
    </source>
</evidence>
<comment type="caution">
    <text evidence="2">The sequence shown here is derived from an EMBL/GenBank/DDBJ whole genome shotgun (WGS) entry which is preliminary data.</text>
</comment>
<dbReference type="EMBL" id="BPQP01000064">
    <property type="protein sequence ID" value="GJD96607.1"/>
    <property type="molecule type" value="Genomic_DNA"/>
</dbReference>
<keyword evidence="3" id="KW-1185">Reference proteome</keyword>
<accession>A0ABQ4S2H5</accession>
<evidence type="ECO:0000313" key="3">
    <source>
        <dbReference type="Proteomes" id="UP001055125"/>
    </source>
</evidence>
<dbReference type="Pfam" id="PF21834">
    <property type="entry name" value="DUF6894"/>
    <property type="match status" value="1"/>
</dbReference>
<dbReference type="InterPro" id="IPR054189">
    <property type="entry name" value="DUF6894"/>
</dbReference>
<sequence length="86" mass="9869">MPRYFFNLRHRPGPDGLAVDPEGNELADLSAAREHALFMARDMIARLRTDVVRDWFVCSFEIEDKDAQLLLTVPFSDTVSDEGVWE</sequence>
<feature type="domain" description="DUF6894" evidence="1">
    <location>
        <begin position="3"/>
        <end position="76"/>
    </location>
</feature>